<keyword evidence="1" id="KW-1133">Transmembrane helix</keyword>
<reference evidence="2 3" key="1">
    <citation type="journal article" date="2010" name="PLoS Genet.">
        <title>De novo assembly of a 40 Mb eukaryotic genome from short sequence reads: Sordaria macrospora, a model organism for fungal morphogenesis.</title>
        <authorList>
            <person name="Nowrousian M."/>
            <person name="Stajich J."/>
            <person name="Chu M."/>
            <person name="Engh I."/>
            <person name="Espagne E."/>
            <person name="Halliday K."/>
            <person name="Kamerewerd J."/>
            <person name="Kempken F."/>
            <person name="Knab B."/>
            <person name="Kuo H.C."/>
            <person name="Osiewacz H.D."/>
            <person name="Poeggeler S."/>
            <person name="Read N."/>
            <person name="Seiler S."/>
            <person name="Smith K."/>
            <person name="Zickler D."/>
            <person name="Kueck U."/>
            <person name="Freitag M."/>
        </authorList>
    </citation>
    <scope>NUCLEOTIDE SEQUENCE [LARGE SCALE GENOMIC DNA]</scope>
    <source>
        <strain evidence="3">ATCC MYA-333 / DSM 997 / K(L3346) / K-hell</strain>
        <tissue evidence="2">Mycelium</tissue>
    </source>
</reference>
<dbReference type="EMBL" id="CABT02000006">
    <property type="protein sequence ID" value="CCC08747.1"/>
    <property type="molecule type" value="Genomic_DNA"/>
</dbReference>
<dbReference type="AlphaFoldDB" id="F7VST0"/>
<comment type="caution">
    <text evidence="2">The sequence shown here is derived from an EMBL/GenBank/DDBJ whole genome shotgun (WGS) entry which is preliminary data.</text>
</comment>
<gene>
    <name evidence="2" type="ORF">SMAC_12798</name>
</gene>
<feature type="transmembrane region" description="Helical" evidence="1">
    <location>
        <begin position="14"/>
        <end position="35"/>
    </location>
</feature>
<sequence length="45" mass="4839">MNAIYPMGGFLQRLHASFLVLCISLGVTGFISVFMGGHRSHVSSV</sequence>
<name>F7VST0_SORMK</name>
<protein>
    <submittedName>
        <fullName evidence="2">WGS project CABT00000000 data, contig 2.6</fullName>
    </submittedName>
</protein>
<evidence type="ECO:0000256" key="1">
    <source>
        <dbReference type="SAM" id="Phobius"/>
    </source>
</evidence>
<accession>F7VST0</accession>
<dbReference type="Proteomes" id="UP000001881">
    <property type="component" value="Unassembled WGS sequence"/>
</dbReference>
<keyword evidence="3" id="KW-1185">Reference proteome</keyword>
<organism evidence="2 3">
    <name type="scientific">Sordaria macrospora (strain ATCC MYA-333 / DSM 997 / K(L3346) / K-hell)</name>
    <dbReference type="NCBI Taxonomy" id="771870"/>
    <lineage>
        <taxon>Eukaryota</taxon>
        <taxon>Fungi</taxon>
        <taxon>Dikarya</taxon>
        <taxon>Ascomycota</taxon>
        <taxon>Pezizomycotina</taxon>
        <taxon>Sordariomycetes</taxon>
        <taxon>Sordariomycetidae</taxon>
        <taxon>Sordariales</taxon>
        <taxon>Sordariaceae</taxon>
        <taxon>Sordaria</taxon>
    </lineage>
</organism>
<keyword evidence="1" id="KW-0812">Transmembrane</keyword>
<evidence type="ECO:0000313" key="3">
    <source>
        <dbReference type="Proteomes" id="UP000001881"/>
    </source>
</evidence>
<dbReference type="VEuPathDB" id="FungiDB:SMAC_12798"/>
<dbReference type="InParanoid" id="F7VST0"/>
<keyword evidence="1" id="KW-0472">Membrane</keyword>
<proteinExistence type="predicted"/>
<evidence type="ECO:0000313" key="2">
    <source>
        <dbReference type="EMBL" id="CCC08747.1"/>
    </source>
</evidence>
<dbReference type="HOGENOM" id="CLU_3207904_0_0_1"/>